<evidence type="ECO:0000313" key="12">
    <source>
        <dbReference type="Proteomes" id="UP000007939"/>
    </source>
</evidence>
<keyword evidence="2" id="KW-0963">Cytoplasm</keyword>
<dbReference type="GO" id="GO:0000160">
    <property type="term" value="P:phosphorelay signal transduction system"/>
    <property type="evidence" value="ECO:0007669"/>
    <property type="project" value="UniProtKB-KW"/>
</dbReference>
<dbReference type="eggNOG" id="COG2207">
    <property type="taxonomic scope" value="Bacteria"/>
</dbReference>
<feature type="domain" description="HTH araC/xylS-type" evidence="9">
    <location>
        <begin position="461"/>
        <end position="560"/>
    </location>
</feature>
<evidence type="ECO:0000256" key="8">
    <source>
        <dbReference type="PROSITE-ProRule" id="PRU00169"/>
    </source>
</evidence>
<reference evidence="12" key="1">
    <citation type="submission" date="2011-04" db="EMBL/GenBank/DDBJ databases">
        <title>The complete genome of Spirochaeta coccoides DSM 17374.</title>
        <authorList>
            <person name="Lucas S."/>
            <person name="Copeland A."/>
            <person name="Lapidus A."/>
            <person name="Bruce D."/>
            <person name="Goodwin L."/>
            <person name="Pitluck S."/>
            <person name="Peters L."/>
            <person name="Kyrpides N."/>
            <person name="Mavromatis K."/>
            <person name="Pagani I."/>
            <person name="Ivanova N."/>
            <person name="Ovchinnikova G."/>
            <person name="Lu M."/>
            <person name="Detter J.C."/>
            <person name="Tapia R."/>
            <person name="Han C."/>
            <person name="Land M."/>
            <person name="Hauser L."/>
            <person name="Markowitz V."/>
            <person name="Cheng J.-F."/>
            <person name="Hugenholtz P."/>
            <person name="Woyke T."/>
            <person name="Wu D."/>
            <person name="Spring S."/>
            <person name="Schroeder M."/>
            <person name="Brambilla E."/>
            <person name="Klenk H.-P."/>
            <person name="Eisen J.A."/>
        </authorList>
    </citation>
    <scope>NUCLEOTIDE SEQUENCE [LARGE SCALE GENOMIC DNA]</scope>
    <source>
        <strain evidence="12">ATCC BAA-1237 / DSM 17374 / SPN1</strain>
    </source>
</reference>
<keyword evidence="6" id="KW-0238">DNA-binding</keyword>
<evidence type="ECO:0000256" key="6">
    <source>
        <dbReference type="ARBA" id="ARBA00023125"/>
    </source>
</evidence>
<dbReference type="eggNOG" id="COG4753">
    <property type="taxonomic scope" value="Bacteria"/>
</dbReference>
<dbReference type="SUPFAM" id="SSF52172">
    <property type="entry name" value="CheY-like"/>
    <property type="match status" value="1"/>
</dbReference>
<organism evidence="11 12">
    <name type="scientific">Parasphaerochaeta coccoides (strain ATCC BAA-1237 / DSM 17374 / SPN1)</name>
    <name type="common">Sphaerochaeta coccoides</name>
    <dbReference type="NCBI Taxonomy" id="760011"/>
    <lineage>
        <taxon>Bacteria</taxon>
        <taxon>Pseudomonadati</taxon>
        <taxon>Spirochaetota</taxon>
        <taxon>Spirochaetia</taxon>
        <taxon>Spirochaetales</taxon>
        <taxon>Sphaerochaetaceae</taxon>
        <taxon>Parasphaerochaeta</taxon>
    </lineage>
</organism>
<dbReference type="Gene3D" id="3.40.50.2300">
    <property type="match status" value="1"/>
</dbReference>
<dbReference type="Pfam" id="PF12833">
    <property type="entry name" value="HTH_18"/>
    <property type="match status" value="1"/>
</dbReference>
<dbReference type="Gene3D" id="1.10.10.60">
    <property type="entry name" value="Homeodomain-like"/>
    <property type="match status" value="2"/>
</dbReference>
<dbReference type="STRING" id="760011.Spico_1401"/>
<dbReference type="GO" id="GO:0043565">
    <property type="term" value="F:sequence-specific DNA binding"/>
    <property type="evidence" value="ECO:0007669"/>
    <property type="project" value="InterPro"/>
</dbReference>
<dbReference type="EMBL" id="CP002659">
    <property type="protein sequence ID" value="AEC02605.1"/>
    <property type="molecule type" value="Genomic_DNA"/>
</dbReference>
<dbReference type="InterPro" id="IPR001789">
    <property type="entry name" value="Sig_transdc_resp-reg_receiver"/>
</dbReference>
<keyword evidence="7" id="KW-0804">Transcription</keyword>
<evidence type="ECO:0000256" key="3">
    <source>
        <dbReference type="ARBA" id="ARBA00022553"/>
    </source>
</evidence>
<dbReference type="PANTHER" id="PTHR42713:SF3">
    <property type="entry name" value="TRANSCRIPTIONAL REGULATORY PROTEIN HPTR"/>
    <property type="match status" value="1"/>
</dbReference>
<dbReference type="InterPro" id="IPR041522">
    <property type="entry name" value="CdaR_GGDEF"/>
</dbReference>
<feature type="modified residue" description="4-aspartylphosphate" evidence="8">
    <location>
        <position position="58"/>
    </location>
</feature>
<keyword evidence="12" id="KW-1185">Reference proteome</keyword>
<evidence type="ECO:0000256" key="5">
    <source>
        <dbReference type="ARBA" id="ARBA00023015"/>
    </source>
</evidence>
<dbReference type="KEGG" id="scc:Spico_1401"/>
<name>F4GHL6_PARC1</name>
<evidence type="ECO:0000259" key="10">
    <source>
        <dbReference type="PROSITE" id="PS50110"/>
    </source>
</evidence>
<dbReference type="PANTHER" id="PTHR42713">
    <property type="entry name" value="HISTIDINE KINASE-RELATED"/>
    <property type="match status" value="1"/>
</dbReference>
<reference evidence="11 12" key="2">
    <citation type="journal article" date="2012" name="Stand. Genomic Sci.">
        <title>Complete genome sequence of the termite hindgut bacterium Spirochaeta coccoides type strain (SPN1(T)), reclassification in the genus Sphaerochaeta as Sphaerochaeta coccoides comb. nov. and emendations of the family Spirochaetaceae and the genus Sphaerochaeta.</title>
        <authorList>
            <person name="Abt B."/>
            <person name="Han C."/>
            <person name="Scheuner C."/>
            <person name="Lu M."/>
            <person name="Lapidus A."/>
            <person name="Nolan M."/>
            <person name="Lucas S."/>
            <person name="Hammon N."/>
            <person name="Deshpande S."/>
            <person name="Cheng J.F."/>
            <person name="Tapia R."/>
            <person name="Goodwin L.A."/>
            <person name="Pitluck S."/>
            <person name="Liolios K."/>
            <person name="Pagani I."/>
            <person name="Ivanova N."/>
            <person name="Mavromatis K."/>
            <person name="Mikhailova N."/>
            <person name="Huntemann M."/>
            <person name="Pati A."/>
            <person name="Chen A."/>
            <person name="Palaniappan K."/>
            <person name="Land M."/>
            <person name="Hauser L."/>
            <person name="Brambilla E.M."/>
            <person name="Rohde M."/>
            <person name="Spring S."/>
            <person name="Gronow S."/>
            <person name="Goker M."/>
            <person name="Woyke T."/>
            <person name="Bristow J."/>
            <person name="Eisen J.A."/>
            <person name="Markowitz V."/>
            <person name="Hugenholtz P."/>
            <person name="Kyrpides N.C."/>
            <person name="Klenk H.P."/>
            <person name="Detter J.C."/>
        </authorList>
    </citation>
    <scope>NUCLEOTIDE SEQUENCE [LARGE SCALE GENOMIC DNA]</scope>
    <source>
        <strain evidence="12">ATCC BAA-1237 / DSM 17374 / SPN1</strain>
    </source>
</reference>
<dbReference type="SMART" id="SM00342">
    <property type="entry name" value="HTH_ARAC"/>
    <property type="match status" value="1"/>
</dbReference>
<dbReference type="PROSITE" id="PS01124">
    <property type="entry name" value="HTH_ARAC_FAMILY_2"/>
    <property type="match status" value="1"/>
</dbReference>
<dbReference type="SUPFAM" id="SSF46689">
    <property type="entry name" value="Homeodomain-like"/>
    <property type="match status" value="2"/>
</dbReference>
<comment type="subcellular location">
    <subcellularLocation>
        <location evidence="1">Cytoplasm</location>
    </subcellularLocation>
</comment>
<dbReference type="Proteomes" id="UP000007939">
    <property type="component" value="Chromosome"/>
</dbReference>
<proteinExistence type="predicted"/>
<dbReference type="GO" id="GO:0005737">
    <property type="term" value="C:cytoplasm"/>
    <property type="evidence" value="ECO:0007669"/>
    <property type="project" value="UniProtKB-SubCell"/>
</dbReference>
<keyword evidence="3 8" id="KW-0597">Phosphoprotein</keyword>
<dbReference type="OrthoDB" id="327083at2"/>
<dbReference type="AlphaFoldDB" id="F4GHL6"/>
<dbReference type="InterPro" id="IPR009057">
    <property type="entry name" value="Homeodomain-like_sf"/>
</dbReference>
<dbReference type="InterPro" id="IPR051552">
    <property type="entry name" value="HptR"/>
</dbReference>
<dbReference type="Pfam" id="PF17853">
    <property type="entry name" value="GGDEF_2"/>
    <property type="match status" value="1"/>
</dbReference>
<dbReference type="SMART" id="SM00448">
    <property type="entry name" value="REC"/>
    <property type="match status" value="1"/>
</dbReference>
<dbReference type="CDD" id="cd17536">
    <property type="entry name" value="REC_YesN-like"/>
    <property type="match status" value="1"/>
</dbReference>
<dbReference type="HOGENOM" id="CLU_000445_5_0_12"/>
<accession>F4GHL6</accession>
<evidence type="ECO:0000256" key="2">
    <source>
        <dbReference type="ARBA" id="ARBA00022490"/>
    </source>
</evidence>
<keyword evidence="5" id="KW-0805">Transcription regulation</keyword>
<evidence type="ECO:0000259" key="9">
    <source>
        <dbReference type="PROSITE" id="PS01124"/>
    </source>
</evidence>
<dbReference type="PROSITE" id="PS50110">
    <property type="entry name" value="RESPONSE_REGULATORY"/>
    <property type="match status" value="1"/>
</dbReference>
<dbReference type="GO" id="GO:0003700">
    <property type="term" value="F:DNA-binding transcription factor activity"/>
    <property type="evidence" value="ECO:0007669"/>
    <property type="project" value="InterPro"/>
</dbReference>
<gene>
    <name evidence="11" type="ordered locus">Spico_1401</name>
</gene>
<evidence type="ECO:0000256" key="1">
    <source>
        <dbReference type="ARBA" id="ARBA00004496"/>
    </source>
</evidence>
<keyword evidence="4" id="KW-0902">Two-component regulatory system</keyword>
<dbReference type="Pfam" id="PF00072">
    <property type="entry name" value="Response_reg"/>
    <property type="match status" value="1"/>
</dbReference>
<dbReference type="InterPro" id="IPR018060">
    <property type="entry name" value="HTH_AraC"/>
</dbReference>
<evidence type="ECO:0000256" key="7">
    <source>
        <dbReference type="ARBA" id="ARBA00023163"/>
    </source>
</evidence>
<sequence>MTYGILLIDDEVAVRDSIRKLVPWEQYGFSVIGEASNGLEALDMLEDTSLSPDAIITDIKMPYMDGIDFIKEIRRRYPPIILIILSGYDEFTYAQTAIRYNVSEYVLKPVSTSDMEALLGRVKQRLNEERGQALDIAHLTAVYNNVLPLLREKFLTSLLSPLNTSEKENVLHRAHDYGIDLECDFFMVALFEPEDLPSPEGLDTTHLTPLAMQQVAADVFQDEDEQRKPLVFLNENQVILLFRGMGNTENHFSQLFIKQVIRSSEKLSSWLKRYLSRPSALAVGSVVRNVQDISRSYEDALTALNYSTIFPDQQILYIGDLEQGSAEALFPGHIARRLDQRLRGELASAIKLGTEEQTAVLIDRLAASYMMDAGSGSGAGASAVGGFLMEMLAIFFEIASSFGSNLYEAASAPGQGERNLLGELGTMTSLNKACKWCAQIAGRLHEHITGLRKNSHVRFIEDAKRLIYEHHAKATFGLEQICDMIGVSTSHFSMTFRKETGETFVRYLTLVRLEHAKELLRNTELKSYEIAEAVGFTEPNYFSFCFKRLIGMSPSQFRRELRPGNDNA</sequence>
<dbReference type="RefSeq" id="WP_013740000.1">
    <property type="nucleotide sequence ID" value="NC_015436.1"/>
</dbReference>
<evidence type="ECO:0000313" key="11">
    <source>
        <dbReference type="EMBL" id="AEC02605.1"/>
    </source>
</evidence>
<dbReference type="InterPro" id="IPR011006">
    <property type="entry name" value="CheY-like_superfamily"/>
</dbReference>
<feature type="domain" description="Response regulatory" evidence="10">
    <location>
        <begin position="4"/>
        <end position="123"/>
    </location>
</feature>
<evidence type="ECO:0000256" key="4">
    <source>
        <dbReference type="ARBA" id="ARBA00023012"/>
    </source>
</evidence>
<protein>
    <submittedName>
        <fullName evidence="11">Two component transcriptional regulator, AraC family</fullName>
    </submittedName>
</protein>